<proteinExistence type="predicted"/>
<dbReference type="SUPFAM" id="SSF53822">
    <property type="entry name" value="Periplasmic binding protein-like I"/>
    <property type="match status" value="1"/>
</dbReference>
<dbReference type="EMBL" id="JAZGLY010000002">
    <property type="protein sequence ID" value="MEE6186243.1"/>
    <property type="molecule type" value="Genomic_DNA"/>
</dbReference>
<keyword evidence="2" id="KW-0238">DNA-binding</keyword>
<dbReference type="InterPro" id="IPR028082">
    <property type="entry name" value="Peripla_BP_I"/>
</dbReference>
<dbReference type="InterPro" id="IPR000524">
    <property type="entry name" value="Tscrpt_reg_HTH_GntR"/>
</dbReference>
<evidence type="ECO:0000313" key="5">
    <source>
        <dbReference type="EMBL" id="MEE6186243.1"/>
    </source>
</evidence>
<accession>A0ABU7RE30</accession>
<dbReference type="CDD" id="cd07377">
    <property type="entry name" value="WHTH_GntR"/>
    <property type="match status" value="1"/>
</dbReference>
<name>A0ABU7RE30_9BACT</name>
<evidence type="ECO:0000256" key="3">
    <source>
        <dbReference type="ARBA" id="ARBA00023163"/>
    </source>
</evidence>
<dbReference type="Proteomes" id="UP001357452">
    <property type="component" value="Unassembled WGS sequence"/>
</dbReference>
<evidence type="ECO:0000256" key="2">
    <source>
        <dbReference type="ARBA" id="ARBA00023125"/>
    </source>
</evidence>
<dbReference type="PANTHER" id="PTHR38445:SF10">
    <property type="entry name" value="GNTR-FAMILY TRANSCRIPTIONAL REGULATOR"/>
    <property type="match status" value="1"/>
</dbReference>
<keyword evidence="6" id="KW-1185">Reference proteome</keyword>
<reference evidence="5 6" key="1">
    <citation type="submission" date="2024-01" db="EMBL/GenBank/DDBJ databases">
        <title>Niabella digestum sp. nov., isolated from waste digestion system.</title>
        <authorList>
            <person name="Zhang L."/>
        </authorList>
    </citation>
    <scope>NUCLEOTIDE SEQUENCE [LARGE SCALE GENOMIC DNA]</scope>
    <source>
        <strain evidence="5 6">A18</strain>
    </source>
</reference>
<comment type="caution">
    <text evidence="5">The sequence shown here is derived from an EMBL/GenBank/DDBJ whole genome shotgun (WGS) entry which is preliminary data.</text>
</comment>
<dbReference type="PROSITE" id="PS50949">
    <property type="entry name" value="HTH_GNTR"/>
    <property type="match status" value="1"/>
</dbReference>
<dbReference type="InterPro" id="IPR036390">
    <property type="entry name" value="WH_DNA-bd_sf"/>
</dbReference>
<dbReference type="Pfam" id="PF00392">
    <property type="entry name" value="GntR"/>
    <property type="match status" value="1"/>
</dbReference>
<keyword evidence="1" id="KW-0805">Transcription regulation</keyword>
<dbReference type="SMART" id="SM00345">
    <property type="entry name" value="HTH_GNTR"/>
    <property type="match status" value="1"/>
</dbReference>
<dbReference type="InterPro" id="IPR046335">
    <property type="entry name" value="LacI/GalR-like_sensor"/>
</dbReference>
<dbReference type="Gene3D" id="3.40.50.2300">
    <property type="match status" value="2"/>
</dbReference>
<dbReference type="RefSeq" id="WP_330973653.1">
    <property type="nucleotide sequence ID" value="NZ_JAZGLY010000002.1"/>
</dbReference>
<dbReference type="PANTHER" id="PTHR38445">
    <property type="entry name" value="HTH-TYPE TRANSCRIPTIONAL REPRESSOR YTRA"/>
    <property type="match status" value="1"/>
</dbReference>
<evidence type="ECO:0000313" key="6">
    <source>
        <dbReference type="Proteomes" id="UP001357452"/>
    </source>
</evidence>
<dbReference type="SUPFAM" id="SSF46785">
    <property type="entry name" value="Winged helix' DNA-binding domain"/>
    <property type="match status" value="1"/>
</dbReference>
<dbReference type="Pfam" id="PF13377">
    <property type="entry name" value="Peripla_BP_3"/>
    <property type="match status" value="1"/>
</dbReference>
<gene>
    <name evidence="5" type="ORF">V2H41_03070</name>
</gene>
<organism evidence="5 6">
    <name type="scientific">Niabella digestorum</name>
    <dbReference type="NCBI Taxonomy" id="3117701"/>
    <lineage>
        <taxon>Bacteria</taxon>
        <taxon>Pseudomonadati</taxon>
        <taxon>Bacteroidota</taxon>
        <taxon>Chitinophagia</taxon>
        <taxon>Chitinophagales</taxon>
        <taxon>Chitinophagaceae</taxon>
        <taxon>Niabella</taxon>
    </lineage>
</organism>
<dbReference type="Gene3D" id="1.10.10.10">
    <property type="entry name" value="Winged helix-like DNA-binding domain superfamily/Winged helix DNA-binding domain"/>
    <property type="match status" value="1"/>
</dbReference>
<sequence length="341" mass="38950">MKDFFKYIELDVLSSTPKYLQLAQSIIKAIATSKIKKDDVLPSINEMSFELDISRDTAEKTYKYLKKLGVLGSVPGKGYYVRNSEVKSDIKVFLLFNKLSTHKKIIYDAFVRTLGDNAVIDFYIYNNDFNLFKRLLTNAGKHYTHYVIIAHFLESGANAYEILNTIPKEKLILLDKLVPGVSADCSAVYENFEKDIYSALEQSLASLKKYDTLKIIIPAYTYFPDEIRKGFRKFCTNYGFSASVVHNIQREKIQKGTAYICLMEDDLVILIEKIKEIGLKIGKDIGVISYNETPLKKLILQGITTFSTDFELMGEEAARLILEGSKKHIEIPFHVRLRPSL</sequence>
<feature type="domain" description="HTH gntR-type" evidence="4">
    <location>
        <begin position="16"/>
        <end position="84"/>
    </location>
</feature>
<evidence type="ECO:0000259" key="4">
    <source>
        <dbReference type="PROSITE" id="PS50949"/>
    </source>
</evidence>
<evidence type="ECO:0000256" key="1">
    <source>
        <dbReference type="ARBA" id="ARBA00023015"/>
    </source>
</evidence>
<dbReference type="InterPro" id="IPR036388">
    <property type="entry name" value="WH-like_DNA-bd_sf"/>
</dbReference>
<protein>
    <submittedName>
        <fullName evidence="5">Substrate-binding domain-containing protein</fullName>
    </submittedName>
</protein>
<keyword evidence="3" id="KW-0804">Transcription</keyword>